<sequence length="262" mass="29085">MGDPDWQIHATPLKFARAVHNTPLNKKSYSISTARFLTIPDGEDVKEGTLGPVVIWISVHPGSTSVETAHEISQKNLKILAGNGVDEVEVEWCEGVTSRLTASALLPDVQGTGGFYFHEVIDTDDNPSDKVLLVTNHYVVCEIENKKYDYRGTSLLHPKIRICGPRRFQRGLDEINSATISEGIDATEVGESIKEPNAQRERGDWTEADAKELRKYLAKLDEHEAAMLELGKLYSELTTNWADITRPTIGALEYPSPPSRLT</sequence>
<organism evidence="1 2">
    <name type="scientific">Serendipita indica (strain DSM 11827)</name>
    <name type="common">Root endophyte fungus</name>
    <name type="synonym">Piriformospora indica</name>
    <dbReference type="NCBI Taxonomy" id="1109443"/>
    <lineage>
        <taxon>Eukaryota</taxon>
        <taxon>Fungi</taxon>
        <taxon>Dikarya</taxon>
        <taxon>Basidiomycota</taxon>
        <taxon>Agaricomycotina</taxon>
        <taxon>Agaricomycetes</taxon>
        <taxon>Sebacinales</taxon>
        <taxon>Serendipitaceae</taxon>
        <taxon>Serendipita</taxon>
    </lineage>
</organism>
<proteinExistence type="predicted"/>
<dbReference type="EMBL" id="CAFZ01000257">
    <property type="protein sequence ID" value="CCA73846.1"/>
    <property type="molecule type" value="Genomic_DNA"/>
</dbReference>
<protein>
    <submittedName>
        <fullName evidence="1">Uncharacterized protein</fullName>
    </submittedName>
</protein>
<comment type="caution">
    <text evidence="1">The sequence shown here is derived from an EMBL/GenBank/DDBJ whole genome shotgun (WGS) entry which is preliminary data.</text>
</comment>
<keyword evidence="2" id="KW-1185">Reference proteome</keyword>
<evidence type="ECO:0000313" key="2">
    <source>
        <dbReference type="Proteomes" id="UP000007148"/>
    </source>
</evidence>
<dbReference type="OrthoDB" id="5424209at2759"/>
<accession>G4TRA3</accession>
<dbReference type="AlphaFoldDB" id="G4TRA3"/>
<dbReference type="eggNOG" id="ENOG502SK3U">
    <property type="taxonomic scope" value="Eukaryota"/>
</dbReference>
<dbReference type="InParanoid" id="G4TRA3"/>
<name>G4TRA3_SERID</name>
<gene>
    <name evidence="1" type="ORF">PIIN_07800</name>
</gene>
<evidence type="ECO:0000313" key="1">
    <source>
        <dbReference type="EMBL" id="CCA73846.1"/>
    </source>
</evidence>
<dbReference type="HOGENOM" id="CLU_1062136_0_0_1"/>
<reference evidence="1 2" key="1">
    <citation type="journal article" date="2011" name="PLoS Pathog.">
        <title>Endophytic Life Strategies Decoded by Genome and Transcriptome Analyses of the Mutualistic Root Symbiont Piriformospora indica.</title>
        <authorList>
            <person name="Zuccaro A."/>
            <person name="Lahrmann U."/>
            <person name="Guldener U."/>
            <person name="Langen G."/>
            <person name="Pfiffi S."/>
            <person name="Biedenkopf D."/>
            <person name="Wong P."/>
            <person name="Samans B."/>
            <person name="Grimm C."/>
            <person name="Basiewicz M."/>
            <person name="Murat C."/>
            <person name="Martin F."/>
            <person name="Kogel K.H."/>
        </authorList>
    </citation>
    <scope>NUCLEOTIDE SEQUENCE [LARGE SCALE GENOMIC DNA]</scope>
    <source>
        <strain evidence="1 2">DSM 11827</strain>
    </source>
</reference>
<dbReference type="Proteomes" id="UP000007148">
    <property type="component" value="Unassembled WGS sequence"/>
</dbReference>